<dbReference type="PANTHER" id="PTHR43968:SF6">
    <property type="entry name" value="GLUTATHIONE S-TRANSFERASE OMEGA"/>
    <property type="match status" value="1"/>
</dbReference>
<comment type="caution">
    <text evidence="3">The sequence shown here is derived from an EMBL/GenBank/DDBJ whole genome shotgun (WGS) entry which is preliminary data.</text>
</comment>
<evidence type="ECO:0000259" key="1">
    <source>
        <dbReference type="PROSITE" id="PS50404"/>
    </source>
</evidence>
<evidence type="ECO:0000259" key="2">
    <source>
        <dbReference type="PROSITE" id="PS50405"/>
    </source>
</evidence>
<evidence type="ECO:0000313" key="3">
    <source>
        <dbReference type="EMBL" id="MEX6634483.1"/>
    </source>
</evidence>
<sequence>MADEVTIIGTPASPFVRKVLALLDLKNVSYKIDPVIAFYTDEDFLKVNPLRRIPVLLHDGNTIIDSSVVAAYIEEAFPTPSMFPSAPGDRATARWLEEFSDTRMADIFLWKCFGSVVLKPGLWNEKRDVKAYREALAGPVVEIMNYLETIAPDDGFLFGDIGLGDISIAVIFWNMQVARWKPDPEQWPKAAAWIARTEAHPALARSTEWATALIKTPVPEQRDLAAEIGVPVTDETYLRAMEPTRGPMSLF</sequence>
<dbReference type="RefSeq" id="WP_369314465.1">
    <property type="nucleotide sequence ID" value="NZ_JBEHZE010000001.1"/>
</dbReference>
<dbReference type="SFLD" id="SFLDS00019">
    <property type="entry name" value="Glutathione_Transferase_(cytos"/>
    <property type="match status" value="1"/>
</dbReference>
<dbReference type="InterPro" id="IPR036282">
    <property type="entry name" value="Glutathione-S-Trfase_C_sf"/>
</dbReference>
<dbReference type="CDD" id="cd00570">
    <property type="entry name" value="GST_N_family"/>
    <property type="match status" value="1"/>
</dbReference>
<dbReference type="PROSITE" id="PS50405">
    <property type="entry name" value="GST_CTER"/>
    <property type="match status" value="1"/>
</dbReference>
<dbReference type="Pfam" id="PF13417">
    <property type="entry name" value="GST_N_3"/>
    <property type="match status" value="1"/>
</dbReference>
<feature type="domain" description="GST N-terminal" evidence="1">
    <location>
        <begin position="3"/>
        <end position="81"/>
    </location>
</feature>
<organism evidence="3 4">
    <name type="scientific">Hyphococcus lacteus</name>
    <dbReference type="NCBI Taxonomy" id="3143536"/>
    <lineage>
        <taxon>Bacteria</taxon>
        <taxon>Pseudomonadati</taxon>
        <taxon>Pseudomonadota</taxon>
        <taxon>Alphaproteobacteria</taxon>
        <taxon>Parvularculales</taxon>
        <taxon>Parvularculaceae</taxon>
        <taxon>Hyphococcus</taxon>
    </lineage>
</organism>
<gene>
    <name evidence="3" type="ORF">ABFZ84_13080</name>
</gene>
<keyword evidence="4" id="KW-1185">Reference proteome</keyword>
<protein>
    <submittedName>
        <fullName evidence="3">Glutathione S-transferase family protein</fullName>
    </submittedName>
</protein>
<dbReference type="InterPro" id="IPR010987">
    <property type="entry name" value="Glutathione-S-Trfase_C-like"/>
</dbReference>
<dbReference type="Gene3D" id="1.20.1050.10">
    <property type="match status" value="1"/>
</dbReference>
<dbReference type="InterPro" id="IPR040079">
    <property type="entry name" value="Glutathione_S-Trfase"/>
</dbReference>
<dbReference type="PANTHER" id="PTHR43968">
    <property type="match status" value="1"/>
</dbReference>
<reference evidence="3 4" key="1">
    <citation type="submission" date="2024-05" db="EMBL/GenBank/DDBJ databases">
        <title>Three bacterial strains, DH-69, EH-24, and ECK-19 isolated from coastal sediments.</title>
        <authorList>
            <person name="Ye Y.-Q."/>
            <person name="Du Z.-J."/>
        </authorList>
    </citation>
    <scope>NUCLEOTIDE SEQUENCE [LARGE SCALE GENOMIC DNA]</scope>
    <source>
        <strain evidence="3 4">ECK-19</strain>
    </source>
</reference>
<dbReference type="SUPFAM" id="SSF47616">
    <property type="entry name" value="GST C-terminal domain-like"/>
    <property type="match status" value="1"/>
</dbReference>
<dbReference type="InterPro" id="IPR036249">
    <property type="entry name" value="Thioredoxin-like_sf"/>
</dbReference>
<name>A0ABV3Z7R2_9PROT</name>
<dbReference type="CDD" id="cd00299">
    <property type="entry name" value="GST_C_family"/>
    <property type="match status" value="1"/>
</dbReference>
<dbReference type="InterPro" id="IPR050983">
    <property type="entry name" value="GST_Omega/HSP26"/>
</dbReference>
<dbReference type="Gene3D" id="3.40.30.10">
    <property type="entry name" value="Glutaredoxin"/>
    <property type="match status" value="1"/>
</dbReference>
<dbReference type="PROSITE" id="PS50404">
    <property type="entry name" value="GST_NTER"/>
    <property type="match status" value="1"/>
</dbReference>
<dbReference type="EMBL" id="JBEHZE010000001">
    <property type="protein sequence ID" value="MEX6634483.1"/>
    <property type="molecule type" value="Genomic_DNA"/>
</dbReference>
<evidence type="ECO:0000313" key="4">
    <source>
        <dbReference type="Proteomes" id="UP001560685"/>
    </source>
</evidence>
<dbReference type="Pfam" id="PF13410">
    <property type="entry name" value="GST_C_2"/>
    <property type="match status" value="1"/>
</dbReference>
<dbReference type="InterPro" id="IPR004045">
    <property type="entry name" value="Glutathione_S-Trfase_N"/>
</dbReference>
<dbReference type="SUPFAM" id="SSF52833">
    <property type="entry name" value="Thioredoxin-like"/>
    <property type="match status" value="1"/>
</dbReference>
<feature type="domain" description="GST C-terminal" evidence="2">
    <location>
        <begin position="86"/>
        <end position="218"/>
    </location>
</feature>
<accession>A0ABV3Z7R2</accession>
<dbReference type="Proteomes" id="UP001560685">
    <property type="component" value="Unassembled WGS sequence"/>
</dbReference>
<proteinExistence type="predicted"/>